<reference evidence="4" key="2">
    <citation type="journal article" date="2023" name="IMA Fungus">
        <title>Comparative genomic study of the Penicillium genus elucidates a diverse pangenome and 15 lateral gene transfer events.</title>
        <authorList>
            <person name="Petersen C."/>
            <person name="Sorensen T."/>
            <person name="Nielsen M.R."/>
            <person name="Sondergaard T.E."/>
            <person name="Sorensen J.L."/>
            <person name="Fitzpatrick D.A."/>
            <person name="Frisvad J.C."/>
            <person name="Nielsen K.L."/>
        </authorList>
    </citation>
    <scope>NUCLEOTIDE SEQUENCE</scope>
    <source>
        <strain evidence="4">IBT 16125</strain>
    </source>
</reference>
<proteinExistence type="predicted"/>
<gene>
    <name evidence="4" type="ORF">N7458_011133</name>
</gene>
<dbReference type="Proteomes" id="UP001213681">
    <property type="component" value="Unassembled WGS sequence"/>
</dbReference>
<dbReference type="AlphaFoldDB" id="A0AAD6C0P9"/>
<dbReference type="GO" id="GO:0004454">
    <property type="term" value="F:ketohexokinase activity"/>
    <property type="evidence" value="ECO:0007669"/>
    <property type="project" value="InterPro"/>
</dbReference>
<dbReference type="InterPro" id="IPR002173">
    <property type="entry name" value="Carboh/pur_kinase_PfkB_CS"/>
</dbReference>
<evidence type="ECO:0000313" key="5">
    <source>
        <dbReference type="Proteomes" id="UP001213681"/>
    </source>
</evidence>
<dbReference type="PANTHER" id="PTHR42774:SF3">
    <property type="entry name" value="KETOHEXOKINASE"/>
    <property type="match status" value="1"/>
</dbReference>
<dbReference type="InterPro" id="IPR029056">
    <property type="entry name" value="Ribokinase-like"/>
</dbReference>
<dbReference type="GeneID" id="81604758"/>
<keyword evidence="1" id="KW-0808">Transferase</keyword>
<dbReference type="PANTHER" id="PTHR42774">
    <property type="entry name" value="PHOSPHOTRANSFERASE SYSTEM TRANSPORT PROTEIN"/>
    <property type="match status" value="1"/>
</dbReference>
<dbReference type="PROSITE" id="PS00584">
    <property type="entry name" value="PFKB_KINASES_2"/>
    <property type="match status" value="1"/>
</dbReference>
<dbReference type="GO" id="GO:0006000">
    <property type="term" value="P:fructose metabolic process"/>
    <property type="evidence" value="ECO:0007669"/>
    <property type="project" value="InterPro"/>
</dbReference>
<dbReference type="RefSeq" id="XP_056763364.1">
    <property type="nucleotide sequence ID" value="XM_056914515.1"/>
</dbReference>
<evidence type="ECO:0000313" key="4">
    <source>
        <dbReference type="EMBL" id="KAJ5440135.1"/>
    </source>
</evidence>
<organism evidence="4 5">
    <name type="scientific">Penicillium daleae</name>
    <dbReference type="NCBI Taxonomy" id="63821"/>
    <lineage>
        <taxon>Eukaryota</taxon>
        <taxon>Fungi</taxon>
        <taxon>Dikarya</taxon>
        <taxon>Ascomycota</taxon>
        <taxon>Pezizomycotina</taxon>
        <taxon>Eurotiomycetes</taxon>
        <taxon>Eurotiomycetidae</taxon>
        <taxon>Eurotiales</taxon>
        <taxon>Aspergillaceae</taxon>
        <taxon>Penicillium</taxon>
    </lineage>
</organism>
<name>A0AAD6C0P9_9EURO</name>
<dbReference type="SUPFAM" id="SSF53613">
    <property type="entry name" value="Ribokinase-like"/>
    <property type="match status" value="1"/>
</dbReference>
<dbReference type="CDD" id="cd01939">
    <property type="entry name" value="Ketohexokinase"/>
    <property type="match status" value="1"/>
</dbReference>
<dbReference type="InterPro" id="IPR034093">
    <property type="entry name" value="KHK"/>
</dbReference>
<reference evidence="4" key="1">
    <citation type="submission" date="2022-12" db="EMBL/GenBank/DDBJ databases">
        <authorList>
            <person name="Petersen C."/>
        </authorList>
    </citation>
    <scope>NUCLEOTIDE SEQUENCE</scope>
    <source>
        <strain evidence="4">IBT 16125</strain>
    </source>
</reference>
<evidence type="ECO:0000256" key="1">
    <source>
        <dbReference type="ARBA" id="ARBA00022679"/>
    </source>
</evidence>
<dbReference type="EMBL" id="JAPVEA010000008">
    <property type="protein sequence ID" value="KAJ5440135.1"/>
    <property type="molecule type" value="Genomic_DNA"/>
</dbReference>
<dbReference type="InterPro" id="IPR011611">
    <property type="entry name" value="PfkB_dom"/>
</dbReference>
<sequence>MLVAVGACYLDTILTTPYYPGEDEKLRATNVTRRRGGNCPNTLEVLQQLTFHESTERGLPLTLITILPAKSSMATQKIRSSFGSRVNLDHCIYREGLEEPASCYIIKSQSTGSRTIVNYNNLLEITLEEFTGAAEKLGSEATWFHFEGRTPEMTLQFILYLRKQFPAIQVSVEIEKPGRPGLQELAEEADVVFYSKTWAQDLGYHTAEECLREQSKRIHNASLLCCTWGQDGASALQPRTGDFEHVAAYTTENFKVVDPIGAGDTFIAGMLYALNCKEKDWDLSKKLAFANRIAGLKVSQEGFASLDRALASFV</sequence>
<protein>
    <submittedName>
        <fullName evidence="4">PfkB family kinase</fullName>
    </submittedName>
</protein>
<accession>A0AAD6C0P9</accession>
<evidence type="ECO:0000259" key="3">
    <source>
        <dbReference type="Pfam" id="PF00294"/>
    </source>
</evidence>
<keyword evidence="2 4" id="KW-0418">Kinase</keyword>
<dbReference type="FunFam" id="3.40.1190.20:FF:000072">
    <property type="entry name" value="AT09463p"/>
    <property type="match status" value="1"/>
</dbReference>
<evidence type="ECO:0000256" key="2">
    <source>
        <dbReference type="ARBA" id="ARBA00022777"/>
    </source>
</evidence>
<feature type="domain" description="Carbohydrate kinase PfkB" evidence="3">
    <location>
        <begin position="2"/>
        <end position="304"/>
    </location>
</feature>
<dbReference type="InterPro" id="IPR052562">
    <property type="entry name" value="Ketohexokinase-related"/>
</dbReference>
<dbReference type="Gene3D" id="3.40.1190.20">
    <property type="match status" value="1"/>
</dbReference>
<keyword evidence="5" id="KW-1185">Reference proteome</keyword>
<comment type="caution">
    <text evidence="4">The sequence shown here is derived from an EMBL/GenBank/DDBJ whole genome shotgun (WGS) entry which is preliminary data.</text>
</comment>
<dbReference type="Pfam" id="PF00294">
    <property type="entry name" value="PfkB"/>
    <property type="match status" value="1"/>
</dbReference>